<reference evidence="1" key="1">
    <citation type="submission" date="2021-09" db="EMBL/GenBank/DDBJ databases">
        <title>The genome of Mauremys mutica provides insights into the evolution of semi-aquatic lifestyle.</title>
        <authorList>
            <person name="Gong S."/>
            <person name="Gao Y."/>
        </authorList>
    </citation>
    <scope>NUCLEOTIDE SEQUENCE</scope>
    <source>
        <strain evidence="1">MM-2020</strain>
        <tissue evidence="1">Muscle</tissue>
    </source>
</reference>
<evidence type="ECO:0000313" key="1">
    <source>
        <dbReference type="EMBL" id="KAH1173565.1"/>
    </source>
</evidence>
<proteinExistence type="predicted"/>
<organism evidence="1 2">
    <name type="scientific">Mauremys mutica</name>
    <name type="common">yellowpond turtle</name>
    <dbReference type="NCBI Taxonomy" id="74926"/>
    <lineage>
        <taxon>Eukaryota</taxon>
        <taxon>Metazoa</taxon>
        <taxon>Chordata</taxon>
        <taxon>Craniata</taxon>
        <taxon>Vertebrata</taxon>
        <taxon>Euteleostomi</taxon>
        <taxon>Archelosauria</taxon>
        <taxon>Testudinata</taxon>
        <taxon>Testudines</taxon>
        <taxon>Cryptodira</taxon>
        <taxon>Durocryptodira</taxon>
        <taxon>Testudinoidea</taxon>
        <taxon>Geoemydidae</taxon>
        <taxon>Geoemydinae</taxon>
        <taxon>Mauremys</taxon>
    </lineage>
</organism>
<dbReference type="Proteomes" id="UP000827986">
    <property type="component" value="Unassembled WGS sequence"/>
</dbReference>
<evidence type="ECO:0000313" key="2">
    <source>
        <dbReference type="Proteomes" id="UP000827986"/>
    </source>
</evidence>
<name>A0A9D4AYM2_9SAUR</name>
<gene>
    <name evidence="1" type="ORF">KIL84_017404</name>
</gene>
<dbReference type="EMBL" id="JAHDVG010000482">
    <property type="protein sequence ID" value="KAH1173565.1"/>
    <property type="molecule type" value="Genomic_DNA"/>
</dbReference>
<dbReference type="AlphaFoldDB" id="A0A9D4AYM2"/>
<comment type="caution">
    <text evidence="1">The sequence shown here is derived from an EMBL/GenBank/DDBJ whole genome shotgun (WGS) entry which is preliminary data.</text>
</comment>
<keyword evidence="2" id="KW-1185">Reference proteome</keyword>
<sequence length="120" mass="13541">MGLWGTASTDANSCTCLQCGLQPDLWPWPIPVFFICAEGEISVLRAVSHRNEDQQISEASPRGLPQRFKQVSVTDRKHIPDNIIARGTERENMAALISHQIFVHKGAAREVFSYRELYTE</sequence>
<protein>
    <submittedName>
        <fullName evidence="1">Uncharacterized protein</fullName>
    </submittedName>
</protein>
<accession>A0A9D4AYM2</accession>